<dbReference type="RefSeq" id="WP_145642647.1">
    <property type="nucleotide sequence ID" value="NZ_VIWP01000012.1"/>
</dbReference>
<dbReference type="OrthoDB" id="9790710at2"/>
<name>A0A561QAM4_9HYPH</name>
<dbReference type="SUPFAM" id="SSF53756">
    <property type="entry name" value="UDP-Glycosyltransferase/glycogen phosphorylase"/>
    <property type="match status" value="1"/>
</dbReference>
<comment type="caution">
    <text evidence="2">The sequence shown here is derived from an EMBL/GenBank/DDBJ whole genome shotgun (WGS) entry which is preliminary data.</text>
</comment>
<dbReference type="InterPro" id="IPR001296">
    <property type="entry name" value="Glyco_trans_1"/>
</dbReference>
<dbReference type="CDD" id="cd03801">
    <property type="entry name" value="GT4_PimA-like"/>
    <property type="match status" value="1"/>
</dbReference>
<gene>
    <name evidence="2" type="ORF">FHW37_11255</name>
</gene>
<keyword evidence="2" id="KW-0808">Transferase</keyword>
<proteinExistence type="predicted"/>
<dbReference type="InterPro" id="IPR050194">
    <property type="entry name" value="Glycosyltransferase_grp1"/>
</dbReference>
<dbReference type="PANTHER" id="PTHR45947:SF3">
    <property type="entry name" value="SULFOQUINOVOSYL TRANSFERASE SQD2"/>
    <property type="match status" value="1"/>
</dbReference>
<evidence type="ECO:0000313" key="3">
    <source>
        <dbReference type="Proteomes" id="UP000320653"/>
    </source>
</evidence>
<protein>
    <submittedName>
        <fullName evidence="2">Glycosyltransferase involved in cell wall biosynthesis</fullName>
    </submittedName>
</protein>
<dbReference type="PANTHER" id="PTHR45947">
    <property type="entry name" value="SULFOQUINOVOSYL TRANSFERASE SQD2"/>
    <property type="match status" value="1"/>
</dbReference>
<dbReference type="Proteomes" id="UP000320653">
    <property type="component" value="Unassembled WGS sequence"/>
</dbReference>
<reference evidence="2 3" key="1">
    <citation type="submission" date="2019-06" db="EMBL/GenBank/DDBJ databases">
        <title>Sorghum-associated microbial communities from plants grown in Nebraska, USA.</title>
        <authorList>
            <person name="Schachtman D."/>
        </authorList>
    </citation>
    <scope>NUCLEOTIDE SEQUENCE [LARGE SCALE GENOMIC DNA]</scope>
    <source>
        <strain evidence="2 3">1225</strain>
    </source>
</reference>
<feature type="domain" description="Glycosyl transferase family 1" evidence="1">
    <location>
        <begin position="179"/>
        <end position="333"/>
    </location>
</feature>
<keyword evidence="3" id="KW-1185">Reference proteome</keyword>
<evidence type="ECO:0000259" key="1">
    <source>
        <dbReference type="Pfam" id="PF00534"/>
    </source>
</evidence>
<dbReference type="Gene3D" id="3.40.50.2000">
    <property type="entry name" value="Glycogen Phosphorylase B"/>
    <property type="match status" value="2"/>
</dbReference>
<dbReference type="GO" id="GO:0016757">
    <property type="term" value="F:glycosyltransferase activity"/>
    <property type="evidence" value="ECO:0007669"/>
    <property type="project" value="InterPro"/>
</dbReference>
<dbReference type="AlphaFoldDB" id="A0A561QAM4"/>
<organism evidence="2 3">
    <name type="scientific">Neorhizobium alkalisoli</name>
    <dbReference type="NCBI Taxonomy" id="528178"/>
    <lineage>
        <taxon>Bacteria</taxon>
        <taxon>Pseudomonadati</taxon>
        <taxon>Pseudomonadota</taxon>
        <taxon>Alphaproteobacteria</taxon>
        <taxon>Hyphomicrobiales</taxon>
        <taxon>Rhizobiaceae</taxon>
        <taxon>Rhizobium/Agrobacterium group</taxon>
        <taxon>Neorhizobium</taxon>
    </lineage>
</organism>
<sequence length="364" mass="40032">MKKALTVLVTAPSLAHSKNVSGVSSVVRELIAVLDGKFRFRHLRVGSEQNPSRFLPARIDSVARTVGAFFICLFGSYDILHANVALNRKSMMRELLLCVAARLRAKPIILHLHGGTYIEEIPHGTIAWLQNGLFDMANTIVTLSERERRLLTARRPDCASKFRVVYNGTRVPTALDRPKKKPGRIDVVFAGRLVEEKGIAAIINLGRRIKGTGGIFLHIYGEGNLRPQLEELADNSSVFYHGIFSPSDREKIFNGCDIMILPSLRGEGMPMVVVEGMAAGVVPVCTQLSSVPEIITDGQNGVLLSASSGEEMHNVLLALLKDPDHLDRMSTQAHDFARSHLDSSVNMAIFDGLYRRATNSLSLE</sequence>
<dbReference type="EMBL" id="VIWP01000012">
    <property type="protein sequence ID" value="TWF47416.1"/>
    <property type="molecule type" value="Genomic_DNA"/>
</dbReference>
<evidence type="ECO:0000313" key="2">
    <source>
        <dbReference type="EMBL" id="TWF47416.1"/>
    </source>
</evidence>
<accession>A0A561QAM4</accession>
<dbReference type="Pfam" id="PF00534">
    <property type="entry name" value="Glycos_transf_1"/>
    <property type="match status" value="1"/>
</dbReference>